<feature type="region of interest" description="Disordered" evidence="1">
    <location>
        <begin position="147"/>
        <end position="213"/>
    </location>
</feature>
<evidence type="ECO:0000313" key="3">
    <source>
        <dbReference type="EnsemblMetazoa" id="CapteP227760"/>
    </source>
</evidence>
<reference evidence="4" key="1">
    <citation type="submission" date="2012-12" db="EMBL/GenBank/DDBJ databases">
        <authorList>
            <person name="Hellsten U."/>
            <person name="Grimwood J."/>
            <person name="Chapman J.A."/>
            <person name="Shapiro H."/>
            <person name="Aerts A."/>
            <person name="Otillar R.P."/>
            <person name="Terry A.Y."/>
            <person name="Boore J.L."/>
            <person name="Simakov O."/>
            <person name="Marletaz F."/>
            <person name="Cho S.-J."/>
            <person name="Edsinger-Gonzales E."/>
            <person name="Havlak P."/>
            <person name="Kuo D.-H."/>
            <person name="Larsson T."/>
            <person name="Lv J."/>
            <person name="Arendt D."/>
            <person name="Savage R."/>
            <person name="Osoegawa K."/>
            <person name="de Jong P."/>
            <person name="Lindberg D.R."/>
            <person name="Seaver E.C."/>
            <person name="Weisblat D.A."/>
            <person name="Putnam N.H."/>
            <person name="Grigoriev I.V."/>
            <person name="Rokhsar D.S."/>
        </authorList>
    </citation>
    <scope>NUCLEOTIDE SEQUENCE</scope>
    <source>
        <strain evidence="4">I ESC-2004</strain>
    </source>
</reference>
<dbReference type="HOGENOM" id="CLU_781310_0_0_1"/>
<accession>R7TH84</accession>
<dbReference type="Proteomes" id="UP000014760">
    <property type="component" value="Unassembled WGS sequence"/>
</dbReference>
<sequence length="355" mass="39174">MVLVACTTDSTRHARVVHASLYDEVHEVAVIKSRGKELNHSKKVDLSEVKLNLDCLQVGLAGKQPSQLSFIVRFCIAANSWPLLGEFIIWGSKIADEETKQNMTTVTVCRAEVANVIGMENRSFMNVPAVESVKALTQKLGRQSLEEEVAPHLLKNEDHDSGTESDKENSENDSCPHCSPMPLRAQNIFTPPISNNNNKRPFQPLNQSRSSSHLLSWQQDKPRCYRVHDSTESQVVLSDFFLSNCSSCISDLDDYSSEDELSSINCEDDGPMPRVGGKRSWSKVNCRSVASNSSGIIRDAWSDEGLQEEASPMPLNFSASPPKGIGFSHTLSPKVFLASVLPASSPCIATWKKPR</sequence>
<dbReference type="EMBL" id="AMQN01012997">
    <property type="status" value="NOT_ANNOTATED_CDS"/>
    <property type="molecule type" value="Genomic_DNA"/>
</dbReference>
<evidence type="ECO:0000313" key="2">
    <source>
        <dbReference type="EMBL" id="ELT93074.1"/>
    </source>
</evidence>
<evidence type="ECO:0000256" key="1">
    <source>
        <dbReference type="SAM" id="MobiDB-lite"/>
    </source>
</evidence>
<keyword evidence="4" id="KW-1185">Reference proteome</keyword>
<organism evidence="2">
    <name type="scientific">Capitella teleta</name>
    <name type="common">Polychaete worm</name>
    <dbReference type="NCBI Taxonomy" id="283909"/>
    <lineage>
        <taxon>Eukaryota</taxon>
        <taxon>Metazoa</taxon>
        <taxon>Spiralia</taxon>
        <taxon>Lophotrochozoa</taxon>
        <taxon>Annelida</taxon>
        <taxon>Polychaeta</taxon>
        <taxon>Sedentaria</taxon>
        <taxon>Scolecida</taxon>
        <taxon>Capitellidae</taxon>
        <taxon>Capitella</taxon>
    </lineage>
</organism>
<dbReference type="EMBL" id="KB309888">
    <property type="protein sequence ID" value="ELT93074.1"/>
    <property type="molecule type" value="Genomic_DNA"/>
</dbReference>
<protein>
    <submittedName>
        <fullName evidence="2 3">Uncharacterized protein</fullName>
    </submittedName>
</protein>
<gene>
    <name evidence="2" type="ORF">CAPTEDRAFT_227760</name>
</gene>
<dbReference type="AlphaFoldDB" id="R7TH84"/>
<dbReference type="EnsemblMetazoa" id="CapteT227760">
    <property type="protein sequence ID" value="CapteP227760"/>
    <property type="gene ID" value="CapteG227760"/>
</dbReference>
<name>R7TH84_CAPTE</name>
<feature type="compositionally biased region" description="Polar residues" evidence="1">
    <location>
        <begin position="187"/>
        <end position="213"/>
    </location>
</feature>
<reference evidence="2 4" key="2">
    <citation type="journal article" date="2013" name="Nature">
        <title>Insights into bilaterian evolution from three spiralian genomes.</title>
        <authorList>
            <person name="Simakov O."/>
            <person name="Marletaz F."/>
            <person name="Cho S.J."/>
            <person name="Edsinger-Gonzales E."/>
            <person name="Havlak P."/>
            <person name="Hellsten U."/>
            <person name="Kuo D.H."/>
            <person name="Larsson T."/>
            <person name="Lv J."/>
            <person name="Arendt D."/>
            <person name="Savage R."/>
            <person name="Osoegawa K."/>
            <person name="de Jong P."/>
            <person name="Grimwood J."/>
            <person name="Chapman J.A."/>
            <person name="Shapiro H."/>
            <person name="Aerts A."/>
            <person name="Otillar R.P."/>
            <person name="Terry A.Y."/>
            <person name="Boore J.L."/>
            <person name="Grigoriev I.V."/>
            <person name="Lindberg D.R."/>
            <person name="Seaver E.C."/>
            <person name="Weisblat D.A."/>
            <person name="Putnam N.H."/>
            <person name="Rokhsar D.S."/>
        </authorList>
    </citation>
    <scope>NUCLEOTIDE SEQUENCE</scope>
    <source>
        <strain evidence="2 4">I ESC-2004</strain>
    </source>
</reference>
<evidence type="ECO:0000313" key="4">
    <source>
        <dbReference type="Proteomes" id="UP000014760"/>
    </source>
</evidence>
<reference evidence="3" key="3">
    <citation type="submission" date="2015-06" db="UniProtKB">
        <authorList>
            <consortium name="EnsemblMetazoa"/>
        </authorList>
    </citation>
    <scope>IDENTIFICATION</scope>
</reference>
<proteinExistence type="predicted"/>
<feature type="compositionally biased region" description="Basic and acidic residues" evidence="1">
    <location>
        <begin position="154"/>
        <end position="170"/>
    </location>
</feature>